<evidence type="ECO:0000313" key="1">
    <source>
        <dbReference type="EMBL" id="AAF83826.1"/>
    </source>
</evidence>
<sequence length="54" mass="6239">MIRQGRCSQWSWCFVLMHRFAVFQGAVYGMPVCMVVDGGSRRHNDVLAICWVSF</sequence>
<gene>
    <name evidence="1" type="ordered locus">XF_1016</name>
</gene>
<evidence type="ECO:0000313" key="2">
    <source>
        <dbReference type="Proteomes" id="UP000000812"/>
    </source>
</evidence>
<reference evidence="1 2" key="1">
    <citation type="journal article" date="2000" name="Nature">
        <title>The genome sequence of the plant pathogen Xylella fastidiosa.</title>
        <authorList>
            <person name="Simpson A.J."/>
            <person name="Reinach F.C."/>
            <person name="Arruda P."/>
            <person name="Abreu F.A."/>
            <person name="Acencio M."/>
            <person name="Alvarenga R."/>
            <person name="Alves L.M."/>
            <person name="Araya J.E."/>
            <person name="Baia G.S."/>
            <person name="Baptista C.S."/>
            <person name="Barros M.H."/>
            <person name="Bonaccorsi E.D."/>
            <person name="Bordin S."/>
            <person name="Bove J.M."/>
            <person name="Briones M.R."/>
            <person name="Bueno M.R."/>
            <person name="Camargo A.A."/>
            <person name="Camargo L.E."/>
            <person name="Carraro D.M."/>
            <person name="Carrer H."/>
            <person name="Colauto N.B."/>
            <person name="Colombo C."/>
            <person name="Costa F.F."/>
            <person name="Costa M.C."/>
            <person name="Costa-Neto C.M."/>
            <person name="Coutinho L.L."/>
            <person name="Cristofani M."/>
            <person name="Dias-Neto E."/>
            <person name="Docena C."/>
            <person name="El-Dorry H."/>
            <person name="Facincani A.P."/>
            <person name="Ferreira A.J."/>
            <person name="Ferreira V.C."/>
            <person name="Ferro J.A."/>
            <person name="Fraga J.S."/>
            <person name="Franca S.C."/>
            <person name="Franco M.C."/>
            <person name="Frohme M."/>
            <person name="Furlan L.R."/>
            <person name="Garnier M."/>
            <person name="Goldman G.H."/>
            <person name="Goldman M.H."/>
            <person name="Gomes S.L."/>
            <person name="Gruber A."/>
            <person name="Ho P.L."/>
            <person name="Hoheisel J.D."/>
            <person name="Junqueira M.L."/>
            <person name="Kemper E.L."/>
            <person name="Kitajima J.P."/>
            <person name="Krieger J.E."/>
            <person name="Kuramae E.E."/>
            <person name="Laigret F."/>
            <person name="Lambais M.R."/>
            <person name="Leite L.C."/>
            <person name="Lemos E.G."/>
            <person name="Lemos M.V."/>
            <person name="Lopes S.A."/>
            <person name="Lopes C.R."/>
            <person name="Machado J.A."/>
            <person name="Machado M.A."/>
            <person name="Madeira A.M."/>
            <person name="Madeira H.M."/>
            <person name="Marino C.L."/>
            <person name="Marques M.V."/>
            <person name="Martins E.A."/>
            <person name="Martins E.M."/>
            <person name="Matsukuma A.Y."/>
            <person name="Menck C.F."/>
            <person name="Miracca E.C."/>
            <person name="Miyaki C.Y."/>
            <person name="Monteriro-Vitorello C.B."/>
            <person name="Moon D.H."/>
            <person name="Nagai M.A."/>
            <person name="Nascimento A.L."/>
            <person name="Netto L.E."/>
            <person name="Nhani A.Jr."/>
            <person name="Nobrega F.G."/>
            <person name="Nunes L.R."/>
            <person name="Oliveira M.A."/>
            <person name="de Oliveira M.C."/>
            <person name="de Oliveira R.C."/>
            <person name="Palmieri D.A."/>
            <person name="Paris A."/>
            <person name="Peixoto B.R."/>
            <person name="Pereira G.A."/>
            <person name="Pereira H.A.Jr."/>
            <person name="Pesquero J.B."/>
            <person name="Quaggio R.B."/>
            <person name="Roberto P.G."/>
            <person name="Rodrigues V."/>
            <person name="de M Rosa A.J."/>
            <person name="de Rosa V.E.Jr."/>
            <person name="de Sa R.G."/>
            <person name="Santelli R.V."/>
            <person name="Sawasaki H.E."/>
            <person name="da Silva A.C."/>
            <person name="da Silva A.M."/>
            <person name="da Silva F.R."/>
            <person name="da Silva W.A.Jr."/>
            <person name="da Silveira J.F."/>
            <person name="Silvestri M.L."/>
            <person name="Siqueira W.J."/>
            <person name="de Souza A.A."/>
            <person name="de Souza A.P."/>
            <person name="Terenzi M.F."/>
            <person name="Truffi D."/>
            <person name="Tsai S.M."/>
            <person name="Tsuhako M.H."/>
            <person name="Vallada H."/>
            <person name="Van Sluys M.A."/>
            <person name="Verjovski-Almeida S."/>
            <person name="Vettore A.L."/>
            <person name="Zago M.A."/>
            <person name="Zatz M."/>
            <person name="Meidanis J."/>
            <person name="Setubal J.C."/>
        </authorList>
    </citation>
    <scope>NUCLEOTIDE SEQUENCE [LARGE SCALE GENOMIC DNA]</scope>
    <source>
        <strain evidence="1 2">9a5c</strain>
    </source>
</reference>
<dbReference type="AlphaFoldDB" id="Q9PEL2"/>
<dbReference type="EMBL" id="AE003849">
    <property type="protein sequence ID" value="AAF83826.1"/>
    <property type="molecule type" value="Genomic_DNA"/>
</dbReference>
<organism evidence="1 2">
    <name type="scientific">Xylella fastidiosa (strain 9a5c)</name>
    <dbReference type="NCBI Taxonomy" id="160492"/>
    <lineage>
        <taxon>Bacteria</taxon>
        <taxon>Pseudomonadati</taxon>
        <taxon>Pseudomonadota</taxon>
        <taxon>Gammaproteobacteria</taxon>
        <taxon>Lysobacterales</taxon>
        <taxon>Lysobacteraceae</taxon>
        <taxon>Xylella</taxon>
    </lineage>
</organism>
<dbReference type="HOGENOM" id="CLU_213461_0_0_6"/>
<name>Q9PEL2_XYLFA</name>
<dbReference type="Proteomes" id="UP000000812">
    <property type="component" value="Chromosome"/>
</dbReference>
<dbReference type="STRING" id="160492.XF_1016"/>
<accession>Q9PEL2</accession>
<dbReference type="PIR" id="D82733">
    <property type="entry name" value="D82733"/>
</dbReference>
<dbReference type="KEGG" id="xfa:XF_1016"/>
<protein>
    <submittedName>
        <fullName evidence="1">Uncharacterized protein</fullName>
    </submittedName>
</protein>
<proteinExistence type="predicted"/>